<gene>
    <name evidence="3" type="ORF">Tdes44962_MAKER10163</name>
</gene>
<name>A0A9W7SN61_9PEZI</name>
<evidence type="ECO:0000256" key="2">
    <source>
        <dbReference type="SAM" id="SignalP"/>
    </source>
</evidence>
<keyword evidence="2" id="KW-0732">Signal</keyword>
<reference evidence="3 4" key="1">
    <citation type="journal article" date="2018" name="IMA Fungus">
        <title>IMA Genome-F 10: Nine draft genome sequences of Claviceps purpurea s.lat., including C. arundinis, C. humidiphila, and C. cf. spartinae, pseudomolecules for the pitch canker pathogen Fusarium circinatum, draft genome of Davidsoniella eucalypti, Grosmannia galeiformis, Quambalaria eucalypti, and Teratosphaeria destructans.</title>
        <authorList>
            <person name="Wingfield B.D."/>
            <person name="Liu M."/>
            <person name="Nguyen H.D."/>
            <person name="Lane F.A."/>
            <person name="Morgan S.W."/>
            <person name="De Vos L."/>
            <person name="Wilken P.M."/>
            <person name="Duong T.A."/>
            <person name="Aylward J."/>
            <person name="Coetzee M.P."/>
            <person name="Dadej K."/>
            <person name="De Beer Z.W."/>
            <person name="Findlay W."/>
            <person name="Havenga M."/>
            <person name="Kolarik M."/>
            <person name="Menzies J.G."/>
            <person name="Naidoo K."/>
            <person name="Pochopski O."/>
            <person name="Shoukouhi P."/>
            <person name="Santana Q.C."/>
            <person name="Seifert K.A."/>
            <person name="Soal N."/>
            <person name="Steenkamp E.T."/>
            <person name="Tatham C.T."/>
            <person name="van der Nest M.A."/>
            <person name="Wingfield M.J."/>
        </authorList>
    </citation>
    <scope>NUCLEOTIDE SEQUENCE [LARGE SCALE GENOMIC DNA]</scope>
    <source>
        <strain evidence="3">CMW44962</strain>
    </source>
</reference>
<accession>A0A9W7SN61</accession>
<feature type="compositionally biased region" description="Polar residues" evidence="1">
    <location>
        <begin position="169"/>
        <end position="187"/>
    </location>
</feature>
<sequence length="287" mass="29118">MGLLSTSIPTTALSLLLLLLLLFARASEAQNCYYPNGALSTSDAACSSDGDSACCPLNWDCLSNGLCYNPSQDFYGRYTCTDQTWQSSACPQFCAYAGAGDDSPAAGDQALLQDDDGDWCCTKASPSTRRAPRLADAAAPRPCTNQTDAVFFSLPAGTTVASISTLVPTTSAPSVSNAPLSTTQGTPVSTAGDSPTTTTTSDSRPPSSTSPAASSRTTTSAQTSTIASSIVTTGRNGATTTIVTTSTAAPPLPTAPSTPSPPLPPPKSSIHLSSALPITLTGCAELN</sequence>
<dbReference type="OrthoDB" id="5215637at2759"/>
<organism evidence="3 4">
    <name type="scientific">Teratosphaeria destructans</name>
    <dbReference type="NCBI Taxonomy" id="418781"/>
    <lineage>
        <taxon>Eukaryota</taxon>
        <taxon>Fungi</taxon>
        <taxon>Dikarya</taxon>
        <taxon>Ascomycota</taxon>
        <taxon>Pezizomycotina</taxon>
        <taxon>Dothideomycetes</taxon>
        <taxon>Dothideomycetidae</taxon>
        <taxon>Mycosphaerellales</taxon>
        <taxon>Teratosphaeriaceae</taxon>
        <taxon>Teratosphaeria</taxon>
    </lineage>
</organism>
<dbReference type="Proteomes" id="UP001138500">
    <property type="component" value="Unassembled WGS sequence"/>
</dbReference>
<keyword evidence="4" id="KW-1185">Reference proteome</keyword>
<feature type="region of interest" description="Disordered" evidence="1">
    <location>
        <begin position="169"/>
        <end position="271"/>
    </location>
</feature>
<protein>
    <submittedName>
        <fullName evidence="3">Btb poz domain protein</fullName>
    </submittedName>
</protein>
<dbReference type="AlphaFoldDB" id="A0A9W7SN61"/>
<evidence type="ECO:0000313" key="4">
    <source>
        <dbReference type="Proteomes" id="UP001138500"/>
    </source>
</evidence>
<feature type="compositionally biased region" description="Pro residues" evidence="1">
    <location>
        <begin position="250"/>
        <end position="267"/>
    </location>
</feature>
<dbReference type="EMBL" id="RIBY02002091">
    <property type="protein sequence ID" value="KAH9825589.1"/>
    <property type="molecule type" value="Genomic_DNA"/>
</dbReference>
<reference evidence="3 4" key="2">
    <citation type="journal article" date="2021" name="Curr. Genet.">
        <title>Genetic response to nitrogen starvation in the aggressive Eucalyptus foliar pathogen Teratosphaeria destructans.</title>
        <authorList>
            <person name="Havenga M."/>
            <person name="Wingfield B.D."/>
            <person name="Wingfield M.J."/>
            <person name="Dreyer L.L."/>
            <person name="Roets F."/>
            <person name="Aylward J."/>
        </authorList>
    </citation>
    <scope>NUCLEOTIDE SEQUENCE [LARGE SCALE GENOMIC DNA]</scope>
    <source>
        <strain evidence="3">CMW44962</strain>
    </source>
</reference>
<feature type="compositionally biased region" description="Low complexity" evidence="1">
    <location>
        <begin position="188"/>
        <end position="249"/>
    </location>
</feature>
<proteinExistence type="predicted"/>
<comment type="caution">
    <text evidence="3">The sequence shown here is derived from an EMBL/GenBank/DDBJ whole genome shotgun (WGS) entry which is preliminary data.</text>
</comment>
<feature type="chain" id="PRO_5040886528" evidence="2">
    <location>
        <begin position="30"/>
        <end position="287"/>
    </location>
</feature>
<feature type="signal peptide" evidence="2">
    <location>
        <begin position="1"/>
        <end position="29"/>
    </location>
</feature>
<evidence type="ECO:0000313" key="3">
    <source>
        <dbReference type="EMBL" id="KAH9825589.1"/>
    </source>
</evidence>
<feature type="non-terminal residue" evidence="3">
    <location>
        <position position="287"/>
    </location>
</feature>
<evidence type="ECO:0000256" key="1">
    <source>
        <dbReference type="SAM" id="MobiDB-lite"/>
    </source>
</evidence>